<evidence type="ECO:0000256" key="5">
    <source>
        <dbReference type="ARBA" id="ARBA00022597"/>
    </source>
</evidence>
<feature type="transmembrane region" description="Helical" evidence="11">
    <location>
        <begin position="69"/>
        <end position="97"/>
    </location>
</feature>
<feature type="transmembrane region" description="Helical" evidence="11">
    <location>
        <begin position="28"/>
        <end position="49"/>
    </location>
</feature>
<feature type="transmembrane region" description="Helical" evidence="11">
    <location>
        <begin position="109"/>
        <end position="126"/>
    </location>
</feature>
<dbReference type="CDD" id="cd06579">
    <property type="entry name" value="TM_PBP1_transp_AraH_like"/>
    <property type="match status" value="1"/>
</dbReference>
<evidence type="ECO:0000256" key="3">
    <source>
        <dbReference type="ARBA" id="ARBA00022475"/>
    </source>
</evidence>
<feature type="transmembrane region" description="Helical" evidence="11">
    <location>
        <begin position="225"/>
        <end position="245"/>
    </location>
</feature>
<protein>
    <recommendedName>
        <fullName evidence="10">Xylose transport system permease protein XylH</fullName>
    </recommendedName>
</protein>
<evidence type="ECO:0000256" key="6">
    <source>
        <dbReference type="ARBA" id="ARBA00022692"/>
    </source>
</evidence>
<keyword evidence="2" id="KW-0813">Transport</keyword>
<keyword evidence="5" id="KW-0762">Sugar transport</keyword>
<evidence type="ECO:0000256" key="8">
    <source>
        <dbReference type="ARBA" id="ARBA00023136"/>
    </source>
</evidence>
<evidence type="ECO:0000313" key="13">
    <source>
        <dbReference type="Proteomes" id="UP001597285"/>
    </source>
</evidence>
<dbReference type="Proteomes" id="UP001597285">
    <property type="component" value="Unassembled WGS sequence"/>
</dbReference>
<organism evidence="12 13">
    <name type="scientific">Carnobacterium antarcticum</name>
    <dbReference type="NCBI Taxonomy" id="2126436"/>
    <lineage>
        <taxon>Bacteria</taxon>
        <taxon>Bacillati</taxon>
        <taxon>Bacillota</taxon>
        <taxon>Bacilli</taxon>
        <taxon>Lactobacillales</taxon>
        <taxon>Carnobacteriaceae</taxon>
        <taxon>Carnobacterium</taxon>
    </lineage>
</organism>
<keyword evidence="7 11" id="KW-1133">Transmembrane helix</keyword>
<keyword evidence="3" id="KW-1003">Cell membrane</keyword>
<feature type="transmembrane region" description="Helical" evidence="11">
    <location>
        <begin position="251"/>
        <end position="268"/>
    </location>
</feature>
<keyword evidence="13" id="KW-1185">Reference proteome</keyword>
<dbReference type="Pfam" id="PF02653">
    <property type="entry name" value="BPD_transp_2"/>
    <property type="match status" value="1"/>
</dbReference>
<evidence type="ECO:0000256" key="2">
    <source>
        <dbReference type="ARBA" id="ARBA00022448"/>
    </source>
</evidence>
<gene>
    <name evidence="12" type="primary">mmsB</name>
    <name evidence="12" type="ORF">ACFSBK_03725</name>
</gene>
<evidence type="ECO:0000256" key="7">
    <source>
        <dbReference type="ARBA" id="ARBA00022989"/>
    </source>
</evidence>
<evidence type="ECO:0000256" key="4">
    <source>
        <dbReference type="ARBA" id="ARBA00022519"/>
    </source>
</evidence>
<dbReference type="InterPro" id="IPR001851">
    <property type="entry name" value="ABC_transp_permease"/>
</dbReference>
<keyword evidence="8 11" id="KW-0472">Membrane</keyword>
<dbReference type="EMBL" id="JBHUFF010000008">
    <property type="protein sequence ID" value="MFD1798972.1"/>
    <property type="molecule type" value="Genomic_DNA"/>
</dbReference>
<accession>A0ABW4NNA5</accession>
<evidence type="ECO:0000256" key="9">
    <source>
        <dbReference type="ARBA" id="ARBA00035611"/>
    </source>
</evidence>
<reference evidence="13" key="1">
    <citation type="journal article" date="2019" name="Int. J. Syst. Evol. Microbiol.">
        <title>The Global Catalogue of Microorganisms (GCM) 10K type strain sequencing project: providing services to taxonomists for standard genome sequencing and annotation.</title>
        <authorList>
            <consortium name="The Broad Institute Genomics Platform"/>
            <consortium name="The Broad Institute Genome Sequencing Center for Infectious Disease"/>
            <person name="Wu L."/>
            <person name="Ma J."/>
        </authorList>
    </citation>
    <scope>NUCLEOTIDE SEQUENCE [LARGE SCALE GENOMIC DNA]</scope>
    <source>
        <strain evidence="13">KCTC 42143</strain>
    </source>
</reference>
<feature type="transmembrane region" description="Helical" evidence="11">
    <location>
        <begin position="338"/>
        <end position="363"/>
    </location>
</feature>
<sequence length="405" mass="43537">MEQTSDEKTLSKENNREKKTIKDIALDILSKYSMIFILIAILIAFQLLTDGILWKPLNITNLILQNSHVLVLAIGMLLVILLGDVDLSVGSVVAFVGAASAVMMVQWQWHPMIAIIASLLVGGLIGAWNGFWISYVGIPAFIVTLAGLLSFRGLTQVILGGTTLAPFPTFFTKLSSGYIPDFIGNGELHLTSILIGLVLSLLSVWNMWKARKRKKDNLFEVESSAWFITKAAIMFASIMLLTFVLASYQGYPVILILLAVLVMIYGFLTTKTTIGRQIYATGGNRKAAELSGVKTKKLTFWIFVNMGVMAALSGLLVASRLNAATPNAGNGFELDAIAAVYIGGASASGGIGTILGAVIGGLIMGILNNGMSIMGIGIDWQQAIKGLILLLAVAFDIYSRKRKAS</sequence>
<dbReference type="PANTHER" id="PTHR32196:SF32">
    <property type="entry name" value="XYLOSE TRANSPORT SYSTEM PERMEASE PROTEIN XYLH"/>
    <property type="match status" value="1"/>
</dbReference>
<dbReference type="NCBIfam" id="NF040906">
    <property type="entry name" value="GguB"/>
    <property type="match status" value="1"/>
</dbReference>
<evidence type="ECO:0000256" key="1">
    <source>
        <dbReference type="ARBA" id="ARBA00004651"/>
    </source>
</evidence>
<comment type="function">
    <text evidence="9">Part of the binding-protein-dependent transport system for D-xylose. Probably responsible for the translocation of the substrate across the membrane.</text>
</comment>
<comment type="caution">
    <text evidence="12">The sequence shown here is derived from an EMBL/GenBank/DDBJ whole genome shotgun (WGS) entry which is preliminary data.</text>
</comment>
<comment type="subcellular location">
    <subcellularLocation>
        <location evidence="1">Cell membrane</location>
        <topology evidence="1">Multi-pass membrane protein</topology>
    </subcellularLocation>
</comment>
<evidence type="ECO:0000313" key="12">
    <source>
        <dbReference type="EMBL" id="MFD1798972.1"/>
    </source>
</evidence>
<keyword evidence="6 11" id="KW-0812">Transmembrane</keyword>
<feature type="transmembrane region" description="Helical" evidence="11">
    <location>
        <begin position="298"/>
        <end position="318"/>
    </location>
</feature>
<name>A0ABW4NNA5_9LACT</name>
<proteinExistence type="predicted"/>
<evidence type="ECO:0000256" key="10">
    <source>
        <dbReference type="ARBA" id="ARBA00035686"/>
    </source>
</evidence>
<evidence type="ECO:0000256" key="11">
    <source>
        <dbReference type="SAM" id="Phobius"/>
    </source>
</evidence>
<keyword evidence="4" id="KW-0997">Cell inner membrane</keyword>
<feature type="transmembrane region" description="Helical" evidence="11">
    <location>
        <begin position="188"/>
        <end position="205"/>
    </location>
</feature>
<dbReference type="RefSeq" id="WP_058919362.1">
    <property type="nucleotide sequence ID" value="NZ_JBHSQC010000015.1"/>
</dbReference>
<dbReference type="PANTHER" id="PTHR32196">
    <property type="entry name" value="ABC TRANSPORTER PERMEASE PROTEIN YPHD-RELATED-RELATED"/>
    <property type="match status" value="1"/>
</dbReference>